<protein>
    <submittedName>
        <fullName evidence="2">Retrovirus-related Pol polyprotein from type-1 retrotransposable element R1 2</fullName>
    </submittedName>
</protein>
<proteinExistence type="predicted"/>
<gene>
    <name evidence="2" type="ORF">EVAR_86924_1</name>
</gene>
<evidence type="ECO:0000256" key="1">
    <source>
        <dbReference type="SAM" id="Phobius"/>
    </source>
</evidence>
<sequence length="241" mass="28099">MFREGFPGVCILLKITYRGTFVAAITYAAAVWFRKVNYHVVRSELLRAQRPALILMTKAYRSTSTHALPVLAGVLPADLEVVRRGEVDIERESKTNTEISAIFTKSTEKIYEIWQERWEGAPEGKELYSFFPDIRERMNNDTIEPDYVSSQMPTGHGCFRKRLYDMKLSERKDCDCGWNEETRDHVLWHCPLYDDERKMMDALEYTTIGPVHFADLTSTRGNFYAFRGFCKGWHVKRSMIK</sequence>
<keyword evidence="3" id="KW-1185">Reference proteome</keyword>
<organism evidence="2 3">
    <name type="scientific">Eumeta variegata</name>
    <name type="common">Bagworm moth</name>
    <name type="synonym">Eumeta japonica</name>
    <dbReference type="NCBI Taxonomy" id="151549"/>
    <lineage>
        <taxon>Eukaryota</taxon>
        <taxon>Metazoa</taxon>
        <taxon>Ecdysozoa</taxon>
        <taxon>Arthropoda</taxon>
        <taxon>Hexapoda</taxon>
        <taxon>Insecta</taxon>
        <taxon>Pterygota</taxon>
        <taxon>Neoptera</taxon>
        <taxon>Endopterygota</taxon>
        <taxon>Lepidoptera</taxon>
        <taxon>Glossata</taxon>
        <taxon>Ditrysia</taxon>
        <taxon>Tineoidea</taxon>
        <taxon>Psychidae</taxon>
        <taxon>Oiketicinae</taxon>
        <taxon>Eumeta</taxon>
    </lineage>
</organism>
<name>A0A4C1W819_EUMVA</name>
<evidence type="ECO:0000313" key="3">
    <source>
        <dbReference type="Proteomes" id="UP000299102"/>
    </source>
</evidence>
<dbReference type="Proteomes" id="UP000299102">
    <property type="component" value="Unassembled WGS sequence"/>
</dbReference>
<reference evidence="2 3" key="1">
    <citation type="journal article" date="2019" name="Commun. Biol.">
        <title>The bagworm genome reveals a unique fibroin gene that provides high tensile strength.</title>
        <authorList>
            <person name="Kono N."/>
            <person name="Nakamura H."/>
            <person name="Ohtoshi R."/>
            <person name="Tomita M."/>
            <person name="Numata K."/>
            <person name="Arakawa K."/>
        </authorList>
    </citation>
    <scope>NUCLEOTIDE SEQUENCE [LARGE SCALE GENOMIC DNA]</scope>
</reference>
<keyword evidence="1" id="KW-0812">Transmembrane</keyword>
<feature type="transmembrane region" description="Helical" evidence="1">
    <location>
        <begin position="15"/>
        <end position="33"/>
    </location>
</feature>
<keyword evidence="1" id="KW-1133">Transmembrane helix</keyword>
<dbReference type="EMBL" id="BGZK01000488">
    <property type="protein sequence ID" value="GBP46672.1"/>
    <property type="molecule type" value="Genomic_DNA"/>
</dbReference>
<dbReference type="OrthoDB" id="7418437at2759"/>
<comment type="caution">
    <text evidence="2">The sequence shown here is derived from an EMBL/GenBank/DDBJ whole genome shotgun (WGS) entry which is preliminary data.</text>
</comment>
<dbReference type="AlphaFoldDB" id="A0A4C1W819"/>
<evidence type="ECO:0000313" key="2">
    <source>
        <dbReference type="EMBL" id="GBP46672.1"/>
    </source>
</evidence>
<keyword evidence="1" id="KW-0472">Membrane</keyword>
<accession>A0A4C1W819</accession>